<name>A0A248UIU9_9HYPH</name>
<dbReference type="EMBL" id="CP022604">
    <property type="protein sequence ID" value="ASV86655.1"/>
    <property type="molecule type" value="Genomic_DNA"/>
</dbReference>
<accession>A0A248UIU9</accession>
<organism evidence="1 2">
    <name type="scientific">Ochrobactrum quorumnocens</name>
    <dbReference type="NCBI Taxonomy" id="271865"/>
    <lineage>
        <taxon>Bacteria</taxon>
        <taxon>Pseudomonadati</taxon>
        <taxon>Pseudomonadota</taxon>
        <taxon>Alphaproteobacteria</taxon>
        <taxon>Hyphomicrobiales</taxon>
        <taxon>Brucellaceae</taxon>
        <taxon>Brucella/Ochrobactrum group</taxon>
        <taxon>Ochrobactrum</taxon>
    </lineage>
</organism>
<gene>
    <name evidence="1" type="ORF">CES85_2733</name>
</gene>
<evidence type="ECO:0000313" key="1">
    <source>
        <dbReference type="EMBL" id="ASV86655.1"/>
    </source>
</evidence>
<evidence type="ECO:0000313" key="2">
    <source>
        <dbReference type="Proteomes" id="UP000215256"/>
    </source>
</evidence>
<protein>
    <submittedName>
        <fullName evidence="1">Uncharacterized protein</fullName>
    </submittedName>
</protein>
<dbReference type="Proteomes" id="UP000215256">
    <property type="component" value="Chromosome 1"/>
</dbReference>
<reference evidence="1 2" key="1">
    <citation type="submission" date="2017-07" db="EMBL/GenBank/DDBJ databases">
        <title>Phylogenetic study on the rhizospheric bacterium Ochrobactrum sp. A44.</title>
        <authorList>
            <person name="Krzyzanowska D.M."/>
            <person name="Ossowicki A."/>
            <person name="Rajewska M."/>
            <person name="Maciag T."/>
            <person name="Kaczynski Z."/>
            <person name="Czerwicka M."/>
            <person name="Jafra S."/>
        </authorList>
    </citation>
    <scope>NUCLEOTIDE SEQUENCE [LARGE SCALE GENOMIC DNA]</scope>
    <source>
        <strain evidence="1 2">A44</strain>
    </source>
</reference>
<proteinExistence type="predicted"/>
<sequence>MGRMNHFRPRCATKSGPEDRFLKIDIGTLSAFYGAGGR</sequence>
<dbReference type="KEGG" id="och:CES85_2733"/>
<dbReference type="AlphaFoldDB" id="A0A248UIU9"/>